<protein>
    <recommendedName>
        <fullName evidence="7">2-dehydro-3-deoxy-phosphogluconate aldolase</fullName>
    </recommendedName>
</protein>
<dbReference type="SUPFAM" id="SSF54593">
    <property type="entry name" value="Glyoxalase/Bleomycin resistance protein/Dihydroxybiphenyl dioxygenase"/>
    <property type="match status" value="1"/>
</dbReference>
<keyword evidence="4" id="KW-0456">Lyase</keyword>
<dbReference type="GO" id="GO:0016829">
    <property type="term" value="F:lyase activity"/>
    <property type="evidence" value="ECO:0007669"/>
    <property type="project" value="UniProtKB-KW"/>
</dbReference>
<accession>X1QTA2</accession>
<dbReference type="InterPro" id="IPR029068">
    <property type="entry name" value="Glyas_Bleomycin-R_OHBP_Dase"/>
</dbReference>
<keyword evidence="5" id="KW-0119">Carbohydrate metabolism</keyword>
<comment type="subunit">
    <text evidence="3">Homotrimer.</text>
</comment>
<dbReference type="AlphaFoldDB" id="X1QTA2"/>
<sequence>SVILGVGTVVDPATAALYINCGANFIVGPLFNPDVAKTCNRRKVAYIPGCMTPSEISEAEEMGADIVKVFPGKVVTPSFIKAVRGPCPWAKMMPSGGVETTRENISAWIKAGAAALNMGSNLIRKDLVKAGDFEGIGKLVEQCILWIREARGDPLFLGVEHIGLYPNDRVKGEDLANWYAEVFGFDKKEGRTSFFVSRGPGGIEVVKQPEEKIRCHIAVQVSDFERACKYLEERG</sequence>
<gene>
    <name evidence="6" type="ORF">S06H3_55502</name>
</gene>
<dbReference type="InterPro" id="IPR013785">
    <property type="entry name" value="Aldolase_TIM"/>
</dbReference>
<dbReference type="Gene3D" id="3.20.20.70">
    <property type="entry name" value="Aldolase class I"/>
    <property type="match status" value="1"/>
</dbReference>
<evidence type="ECO:0000256" key="2">
    <source>
        <dbReference type="ARBA" id="ARBA00006906"/>
    </source>
</evidence>
<feature type="non-terminal residue" evidence="6">
    <location>
        <position position="1"/>
    </location>
</feature>
<name>X1QTA2_9ZZZZ</name>
<evidence type="ECO:0000256" key="5">
    <source>
        <dbReference type="ARBA" id="ARBA00023277"/>
    </source>
</evidence>
<organism evidence="6">
    <name type="scientific">marine sediment metagenome</name>
    <dbReference type="NCBI Taxonomy" id="412755"/>
    <lineage>
        <taxon>unclassified sequences</taxon>
        <taxon>metagenomes</taxon>
        <taxon>ecological metagenomes</taxon>
    </lineage>
</organism>
<evidence type="ECO:0000256" key="4">
    <source>
        <dbReference type="ARBA" id="ARBA00023239"/>
    </source>
</evidence>
<dbReference type="InterPro" id="IPR000887">
    <property type="entry name" value="Aldlse_KDPG_KHG"/>
</dbReference>
<reference evidence="6" key="1">
    <citation type="journal article" date="2014" name="Front. Microbiol.">
        <title>High frequency of phylogenetically diverse reductive dehalogenase-homologous genes in deep subseafloor sedimentary metagenomes.</title>
        <authorList>
            <person name="Kawai M."/>
            <person name="Futagami T."/>
            <person name="Toyoda A."/>
            <person name="Takaki Y."/>
            <person name="Nishi S."/>
            <person name="Hori S."/>
            <person name="Arai W."/>
            <person name="Tsubouchi T."/>
            <person name="Morono Y."/>
            <person name="Uchiyama I."/>
            <person name="Ito T."/>
            <person name="Fujiyama A."/>
            <person name="Inagaki F."/>
            <person name="Takami H."/>
        </authorList>
    </citation>
    <scope>NUCLEOTIDE SEQUENCE</scope>
    <source>
        <strain evidence="6">Expedition CK06-06</strain>
    </source>
</reference>
<comment type="similarity">
    <text evidence="2">Belongs to the KHG/KDPG aldolase family.</text>
</comment>
<dbReference type="CDD" id="cd00452">
    <property type="entry name" value="KDPG_aldolase"/>
    <property type="match status" value="1"/>
</dbReference>
<evidence type="ECO:0000256" key="3">
    <source>
        <dbReference type="ARBA" id="ARBA00011233"/>
    </source>
</evidence>
<comment type="caution">
    <text evidence="6">The sequence shown here is derived from an EMBL/GenBank/DDBJ whole genome shotgun (WGS) entry which is preliminary data.</text>
</comment>
<dbReference type="Pfam" id="PF01081">
    <property type="entry name" value="Aldolase"/>
    <property type="match status" value="1"/>
</dbReference>
<dbReference type="EMBL" id="BARV01035588">
    <property type="protein sequence ID" value="GAI58026.1"/>
    <property type="molecule type" value="Genomic_DNA"/>
</dbReference>
<evidence type="ECO:0000313" key="6">
    <source>
        <dbReference type="EMBL" id="GAI58026.1"/>
    </source>
</evidence>
<dbReference type="PANTHER" id="PTHR30246">
    <property type="entry name" value="2-KETO-3-DEOXY-6-PHOSPHOGLUCONATE ALDOLASE"/>
    <property type="match status" value="1"/>
</dbReference>
<proteinExistence type="inferred from homology"/>
<dbReference type="SUPFAM" id="SSF51569">
    <property type="entry name" value="Aldolase"/>
    <property type="match status" value="1"/>
</dbReference>
<evidence type="ECO:0000256" key="1">
    <source>
        <dbReference type="ARBA" id="ARBA00004761"/>
    </source>
</evidence>
<comment type="pathway">
    <text evidence="1">Carbohydrate acid metabolism.</text>
</comment>
<feature type="non-terminal residue" evidence="6">
    <location>
        <position position="235"/>
    </location>
</feature>
<evidence type="ECO:0008006" key="7">
    <source>
        <dbReference type="Google" id="ProtNLM"/>
    </source>
</evidence>
<dbReference type="Gene3D" id="3.10.180.10">
    <property type="entry name" value="2,3-Dihydroxybiphenyl 1,2-Dioxygenase, domain 1"/>
    <property type="match status" value="1"/>
</dbReference>
<dbReference type="PANTHER" id="PTHR30246:SF1">
    <property type="entry name" value="2-DEHYDRO-3-DEOXY-6-PHOSPHOGALACTONATE ALDOLASE-RELATED"/>
    <property type="match status" value="1"/>
</dbReference>